<gene>
    <name evidence="1" type="ORF">ATANTOWER_031232</name>
</gene>
<evidence type="ECO:0000313" key="2">
    <source>
        <dbReference type="Proteomes" id="UP001345963"/>
    </source>
</evidence>
<evidence type="ECO:0000313" key="1">
    <source>
        <dbReference type="EMBL" id="MED6232494.1"/>
    </source>
</evidence>
<organism evidence="1 2">
    <name type="scientific">Ataeniobius toweri</name>
    <dbReference type="NCBI Taxonomy" id="208326"/>
    <lineage>
        <taxon>Eukaryota</taxon>
        <taxon>Metazoa</taxon>
        <taxon>Chordata</taxon>
        <taxon>Craniata</taxon>
        <taxon>Vertebrata</taxon>
        <taxon>Euteleostomi</taxon>
        <taxon>Actinopterygii</taxon>
        <taxon>Neopterygii</taxon>
        <taxon>Teleostei</taxon>
        <taxon>Neoteleostei</taxon>
        <taxon>Acanthomorphata</taxon>
        <taxon>Ovalentaria</taxon>
        <taxon>Atherinomorphae</taxon>
        <taxon>Cyprinodontiformes</taxon>
        <taxon>Goodeidae</taxon>
        <taxon>Ataeniobius</taxon>
    </lineage>
</organism>
<sequence>MKNETPQKRKKEEWRAKKSMKAWLEKGRVWDYNDICSILPDLTSRRHFVKKLKELGGIVLSEPTEEAANPLQESSTTSTVTLRVPQMSSSQTEAHGFQTETELRDSSTNGSNHIRGPVTHVVTGVKGRSHGESNWSILRSSPTRRRNLHLKLQPDIYHSAPSFAIFLRRFW</sequence>
<accession>A0ABU7A4B1</accession>
<name>A0ABU7A4B1_9TELE</name>
<keyword evidence="2" id="KW-1185">Reference proteome</keyword>
<protein>
    <submittedName>
        <fullName evidence="1">Uncharacterized protein</fullName>
    </submittedName>
</protein>
<reference evidence="1 2" key="1">
    <citation type="submission" date="2021-07" db="EMBL/GenBank/DDBJ databases">
        <authorList>
            <person name="Palmer J.M."/>
        </authorList>
    </citation>
    <scope>NUCLEOTIDE SEQUENCE [LARGE SCALE GENOMIC DNA]</scope>
    <source>
        <strain evidence="1 2">AT_MEX2019</strain>
        <tissue evidence="1">Muscle</tissue>
    </source>
</reference>
<proteinExistence type="predicted"/>
<comment type="caution">
    <text evidence="1">The sequence shown here is derived from an EMBL/GenBank/DDBJ whole genome shotgun (WGS) entry which is preliminary data.</text>
</comment>
<dbReference type="Proteomes" id="UP001345963">
    <property type="component" value="Unassembled WGS sequence"/>
</dbReference>
<dbReference type="EMBL" id="JAHUTI010000869">
    <property type="protein sequence ID" value="MED6232494.1"/>
    <property type="molecule type" value="Genomic_DNA"/>
</dbReference>